<reference evidence="1" key="1">
    <citation type="submission" date="2020-05" db="EMBL/GenBank/DDBJ databases">
        <title>Large-scale comparative analyses of tick genomes elucidate their genetic diversity and vector capacities.</title>
        <authorList>
            <person name="Jia N."/>
            <person name="Wang J."/>
            <person name="Shi W."/>
            <person name="Du L."/>
            <person name="Sun Y."/>
            <person name="Zhan W."/>
            <person name="Jiang J."/>
            <person name="Wang Q."/>
            <person name="Zhang B."/>
            <person name="Ji P."/>
            <person name="Sakyi L.B."/>
            <person name="Cui X."/>
            <person name="Yuan T."/>
            <person name="Jiang B."/>
            <person name="Yang W."/>
            <person name="Lam T.T.-Y."/>
            <person name="Chang Q."/>
            <person name="Ding S."/>
            <person name="Wang X."/>
            <person name="Zhu J."/>
            <person name="Ruan X."/>
            <person name="Zhao L."/>
            <person name="Wei J."/>
            <person name="Que T."/>
            <person name="Du C."/>
            <person name="Cheng J."/>
            <person name="Dai P."/>
            <person name="Han X."/>
            <person name="Huang E."/>
            <person name="Gao Y."/>
            <person name="Liu J."/>
            <person name="Shao H."/>
            <person name="Ye R."/>
            <person name="Li L."/>
            <person name="Wei W."/>
            <person name="Wang X."/>
            <person name="Wang C."/>
            <person name="Yang T."/>
            <person name="Huo Q."/>
            <person name="Li W."/>
            <person name="Guo W."/>
            <person name="Chen H."/>
            <person name="Zhou L."/>
            <person name="Ni X."/>
            <person name="Tian J."/>
            <person name="Zhou Y."/>
            <person name="Sheng Y."/>
            <person name="Liu T."/>
            <person name="Pan Y."/>
            <person name="Xia L."/>
            <person name="Li J."/>
            <person name="Zhao F."/>
            <person name="Cao W."/>
        </authorList>
    </citation>
    <scope>NUCLEOTIDE SEQUENCE</scope>
    <source>
        <strain evidence="1">Hyas-2018</strain>
    </source>
</reference>
<dbReference type="EMBL" id="CM023481">
    <property type="protein sequence ID" value="KAH6944629.1"/>
    <property type="molecule type" value="Genomic_DNA"/>
</dbReference>
<gene>
    <name evidence="1" type="ORF">HPB50_004280</name>
</gene>
<dbReference type="Proteomes" id="UP000821845">
    <property type="component" value="Chromosome 1"/>
</dbReference>
<evidence type="ECO:0000313" key="2">
    <source>
        <dbReference type="Proteomes" id="UP000821845"/>
    </source>
</evidence>
<name>A0ACB7TF11_HYAAI</name>
<accession>A0ACB7TF11</accession>
<protein>
    <submittedName>
        <fullName evidence="1">Uncharacterized protein</fullName>
    </submittedName>
</protein>
<comment type="caution">
    <text evidence="1">The sequence shown here is derived from an EMBL/GenBank/DDBJ whole genome shotgun (WGS) entry which is preliminary data.</text>
</comment>
<organism evidence="1 2">
    <name type="scientific">Hyalomma asiaticum</name>
    <name type="common">Tick</name>
    <dbReference type="NCBI Taxonomy" id="266040"/>
    <lineage>
        <taxon>Eukaryota</taxon>
        <taxon>Metazoa</taxon>
        <taxon>Ecdysozoa</taxon>
        <taxon>Arthropoda</taxon>
        <taxon>Chelicerata</taxon>
        <taxon>Arachnida</taxon>
        <taxon>Acari</taxon>
        <taxon>Parasitiformes</taxon>
        <taxon>Ixodida</taxon>
        <taxon>Ixodoidea</taxon>
        <taxon>Ixodidae</taxon>
        <taxon>Hyalomminae</taxon>
        <taxon>Hyalomma</taxon>
    </lineage>
</organism>
<evidence type="ECO:0000313" key="1">
    <source>
        <dbReference type="EMBL" id="KAH6944629.1"/>
    </source>
</evidence>
<sequence length="122" mass="13663">MTLEITKQQVNEQLPIERMSLINTSPYMLQKLGLNYHVQHGQKQDIPDISDALMVAPVPRNMHPKQNGDRRQARAGAPLLSFGGTRTTRCVDESKYAQAHRFTAVVVDVDSQHVRACNVSPV</sequence>
<proteinExistence type="predicted"/>
<keyword evidence="2" id="KW-1185">Reference proteome</keyword>